<name>A0ABD3UZ11_SINWO</name>
<gene>
    <name evidence="2" type="ORF">ACJMK2_013656</name>
</gene>
<accession>A0ABD3UZ11</accession>
<dbReference type="EMBL" id="JBJQND010000014">
    <property type="protein sequence ID" value="KAL3854385.1"/>
    <property type="molecule type" value="Genomic_DNA"/>
</dbReference>
<dbReference type="Proteomes" id="UP001634394">
    <property type="component" value="Unassembled WGS sequence"/>
</dbReference>
<sequence length="63" mass="6836">MNKFLQCVWVGLLSFFLSTSTLRSNGALVGGNGQFVINVVINQACLISLKKLKIKALDANQPI</sequence>
<reference evidence="2 3" key="1">
    <citation type="submission" date="2024-11" db="EMBL/GenBank/DDBJ databases">
        <title>Chromosome-level genome assembly of the freshwater bivalve Anodonta woodiana.</title>
        <authorList>
            <person name="Chen X."/>
        </authorList>
    </citation>
    <scope>NUCLEOTIDE SEQUENCE [LARGE SCALE GENOMIC DNA]</scope>
    <source>
        <strain evidence="2">MN2024</strain>
        <tissue evidence="2">Gills</tissue>
    </source>
</reference>
<keyword evidence="1" id="KW-0732">Signal</keyword>
<feature type="signal peptide" evidence="1">
    <location>
        <begin position="1"/>
        <end position="21"/>
    </location>
</feature>
<organism evidence="2 3">
    <name type="scientific">Sinanodonta woodiana</name>
    <name type="common">Chinese pond mussel</name>
    <name type="synonym">Anodonta woodiana</name>
    <dbReference type="NCBI Taxonomy" id="1069815"/>
    <lineage>
        <taxon>Eukaryota</taxon>
        <taxon>Metazoa</taxon>
        <taxon>Spiralia</taxon>
        <taxon>Lophotrochozoa</taxon>
        <taxon>Mollusca</taxon>
        <taxon>Bivalvia</taxon>
        <taxon>Autobranchia</taxon>
        <taxon>Heteroconchia</taxon>
        <taxon>Palaeoheterodonta</taxon>
        <taxon>Unionida</taxon>
        <taxon>Unionoidea</taxon>
        <taxon>Unionidae</taxon>
        <taxon>Unioninae</taxon>
        <taxon>Sinanodonta</taxon>
    </lineage>
</organism>
<keyword evidence="3" id="KW-1185">Reference proteome</keyword>
<evidence type="ECO:0000256" key="1">
    <source>
        <dbReference type="SAM" id="SignalP"/>
    </source>
</evidence>
<feature type="chain" id="PRO_5044742364" evidence="1">
    <location>
        <begin position="22"/>
        <end position="63"/>
    </location>
</feature>
<comment type="caution">
    <text evidence="2">The sequence shown here is derived from an EMBL/GenBank/DDBJ whole genome shotgun (WGS) entry which is preliminary data.</text>
</comment>
<dbReference type="AlphaFoldDB" id="A0ABD3UZ11"/>
<protein>
    <submittedName>
        <fullName evidence="2">Uncharacterized protein</fullName>
    </submittedName>
</protein>
<proteinExistence type="predicted"/>
<evidence type="ECO:0000313" key="3">
    <source>
        <dbReference type="Proteomes" id="UP001634394"/>
    </source>
</evidence>
<evidence type="ECO:0000313" key="2">
    <source>
        <dbReference type="EMBL" id="KAL3854385.1"/>
    </source>
</evidence>